<sequence>SCNDESVLSDCRWEEWTCTIDTSHSACYTRRTRREDGYIKQDEGCVNTAWNPTFCGRASETQAVLCCNDSDMCNQYFTPTFLPRAIVTSTKAPQSISNIHTFSLVRDTVTLRVSSTILELSTSHALSTLLSTTTEGTFSVSSAPTKTPSPTSQPGLNYRPSCSQIRFWHACINSKFKALHLNLAKLSILSHKLQLWHQPCCIQLSQQLDFIKSVYLYFT</sequence>
<protein>
    <submittedName>
        <fullName evidence="1">Uncharacterized protein</fullName>
    </submittedName>
</protein>
<feature type="non-terminal residue" evidence="1">
    <location>
        <position position="1"/>
    </location>
</feature>
<dbReference type="EMBL" id="CASHTH010003123">
    <property type="protein sequence ID" value="CAI8040625.1"/>
    <property type="molecule type" value="Genomic_DNA"/>
</dbReference>
<dbReference type="Proteomes" id="UP001174909">
    <property type="component" value="Unassembled WGS sequence"/>
</dbReference>
<proteinExistence type="predicted"/>
<accession>A0AA35T2L5</accession>
<dbReference type="InterPro" id="IPR045860">
    <property type="entry name" value="Snake_toxin-like_sf"/>
</dbReference>
<dbReference type="Gene3D" id="2.10.60.10">
    <property type="entry name" value="CD59"/>
    <property type="match status" value="1"/>
</dbReference>
<evidence type="ECO:0000313" key="1">
    <source>
        <dbReference type="EMBL" id="CAI8040625.1"/>
    </source>
</evidence>
<evidence type="ECO:0000313" key="2">
    <source>
        <dbReference type="Proteomes" id="UP001174909"/>
    </source>
</evidence>
<organism evidence="1 2">
    <name type="scientific">Geodia barretti</name>
    <name type="common">Barrett's horny sponge</name>
    <dbReference type="NCBI Taxonomy" id="519541"/>
    <lineage>
        <taxon>Eukaryota</taxon>
        <taxon>Metazoa</taxon>
        <taxon>Porifera</taxon>
        <taxon>Demospongiae</taxon>
        <taxon>Heteroscleromorpha</taxon>
        <taxon>Tetractinellida</taxon>
        <taxon>Astrophorina</taxon>
        <taxon>Geodiidae</taxon>
        <taxon>Geodia</taxon>
    </lineage>
</organism>
<keyword evidence="2" id="KW-1185">Reference proteome</keyword>
<reference evidence="1" key="1">
    <citation type="submission" date="2023-03" db="EMBL/GenBank/DDBJ databases">
        <authorList>
            <person name="Steffen K."/>
            <person name="Cardenas P."/>
        </authorList>
    </citation>
    <scope>NUCLEOTIDE SEQUENCE</scope>
</reference>
<name>A0AA35T2L5_GEOBA</name>
<gene>
    <name evidence="1" type="ORF">GBAR_LOCUS22624</name>
</gene>
<comment type="caution">
    <text evidence="1">The sequence shown here is derived from an EMBL/GenBank/DDBJ whole genome shotgun (WGS) entry which is preliminary data.</text>
</comment>
<dbReference type="AlphaFoldDB" id="A0AA35T2L5"/>